<sequence length="369" mass="38653">MEGGDESADADSQAIIGGVDAESNALDAIGSLGVAVEAANEETGAHDVQYLPFCSGTLIGKSTVLTAKHCVDAAREMAAKGRVYFGVGFDGTHPDRTVDIVELGRAPGHEGGFVRFGRDVGIAHLDEEITDIEPAAMAALSDADIDTRFAAIGYGVQDNENTLGTRKAGSVTLRAREGKIYELMFGSFDAFKQWATTRDRSERLARLSAEAEAEGDEGEAACDIDCLLRKYYDEMVLLGGYEALVGAGEGDAQPCYGDSGSPLVRIEGGRLRVYGVASGVIRTNQLACDYGTVYATLGPDVLAFAKKASAWSDPCGDTEIDGVCVGFTAKRCTALDEGPRRVTKTDCSLLGQTCGQDGTGAVACVEPGN</sequence>
<dbReference type="SUPFAM" id="SSF50494">
    <property type="entry name" value="Trypsin-like serine proteases"/>
    <property type="match status" value="1"/>
</dbReference>
<gene>
    <name evidence="2" type="ORF">BE21_56840</name>
</gene>
<proteinExistence type="predicted"/>
<dbReference type="Gene3D" id="2.40.10.10">
    <property type="entry name" value="Trypsin-like serine proteases"/>
    <property type="match status" value="1"/>
</dbReference>
<name>A0A150T8M7_SORCE</name>
<dbReference type="Pfam" id="PF00089">
    <property type="entry name" value="Trypsin"/>
    <property type="match status" value="1"/>
</dbReference>
<evidence type="ECO:0000259" key="1">
    <source>
        <dbReference type="PROSITE" id="PS50240"/>
    </source>
</evidence>
<dbReference type="InterPro" id="IPR009003">
    <property type="entry name" value="Peptidase_S1_PA"/>
</dbReference>
<dbReference type="PRINTS" id="PR00722">
    <property type="entry name" value="CHYMOTRYPSIN"/>
</dbReference>
<evidence type="ECO:0000313" key="3">
    <source>
        <dbReference type="Proteomes" id="UP000075502"/>
    </source>
</evidence>
<dbReference type="InterPro" id="IPR051333">
    <property type="entry name" value="CLIP_Serine_Protease"/>
</dbReference>
<dbReference type="PANTHER" id="PTHR24260">
    <property type="match status" value="1"/>
</dbReference>
<dbReference type="GO" id="GO:0004252">
    <property type="term" value="F:serine-type endopeptidase activity"/>
    <property type="evidence" value="ECO:0007669"/>
    <property type="project" value="InterPro"/>
</dbReference>
<dbReference type="SMART" id="SM00020">
    <property type="entry name" value="Tryp_SPc"/>
    <property type="match status" value="1"/>
</dbReference>
<dbReference type="InterPro" id="IPR001254">
    <property type="entry name" value="Trypsin_dom"/>
</dbReference>
<accession>A0A150T8M7</accession>
<dbReference type="EMBL" id="JEME01003336">
    <property type="protein sequence ID" value="KYG01083.1"/>
    <property type="molecule type" value="Genomic_DNA"/>
</dbReference>
<feature type="domain" description="Peptidase S1" evidence="1">
    <location>
        <begin position="15"/>
        <end position="311"/>
    </location>
</feature>
<comment type="caution">
    <text evidence="2">The sequence shown here is derived from an EMBL/GenBank/DDBJ whole genome shotgun (WGS) entry which is preliminary data.</text>
</comment>
<dbReference type="GO" id="GO:0006508">
    <property type="term" value="P:proteolysis"/>
    <property type="evidence" value="ECO:0007669"/>
    <property type="project" value="InterPro"/>
</dbReference>
<organism evidence="2 3">
    <name type="scientific">Sorangium cellulosum</name>
    <name type="common">Polyangium cellulosum</name>
    <dbReference type="NCBI Taxonomy" id="56"/>
    <lineage>
        <taxon>Bacteria</taxon>
        <taxon>Pseudomonadati</taxon>
        <taxon>Myxococcota</taxon>
        <taxon>Polyangia</taxon>
        <taxon>Polyangiales</taxon>
        <taxon>Polyangiaceae</taxon>
        <taxon>Sorangium</taxon>
    </lineage>
</organism>
<dbReference type="AlphaFoldDB" id="A0A150T8M7"/>
<dbReference type="Proteomes" id="UP000075502">
    <property type="component" value="Unassembled WGS sequence"/>
</dbReference>
<dbReference type="InterPro" id="IPR001314">
    <property type="entry name" value="Peptidase_S1A"/>
</dbReference>
<dbReference type="PROSITE" id="PS50240">
    <property type="entry name" value="TRYPSIN_DOM"/>
    <property type="match status" value="1"/>
</dbReference>
<dbReference type="PANTHER" id="PTHR24260:SF132">
    <property type="entry name" value="PEPTIDASE S1 DOMAIN-CONTAINING PROTEIN"/>
    <property type="match status" value="1"/>
</dbReference>
<reference evidence="2 3" key="1">
    <citation type="submission" date="2014-02" db="EMBL/GenBank/DDBJ databases">
        <title>The small core and large imbalanced accessory genome model reveals a collaborative survival strategy of Sorangium cellulosum strains in nature.</title>
        <authorList>
            <person name="Han K."/>
            <person name="Peng R."/>
            <person name="Blom J."/>
            <person name="Li Y.-Z."/>
        </authorList>
    </citation>
    <scope>NUCLEOTIDE SEQUENCE [LARGE SCALE GENOMIC DNA]</scope>
    <source>
        <strain evidence="2 3">So0007-03</strain>
    </source>
</reference>
<protein>
    <recommendedName>
        <fullName evidence="1">Peptidase S1 domain-containing protein</fullName>
    </recommendedName>
</protein>
<dbReference type="InterPro" id="IPR043504">
    <property type="entry name" value="Peptidase_S1_PA_chymotrypsin"/>
</dbReference>
<evidence type="ECO:0000313" key="2">
    <source>
        <dbReference type="EMBL" id="KYG01083.1"/>
    </source>
</evidence>